<dbReference type="InterPro" id="IPR019734">
    <property type="entry name" value="TPR_rpt"/>
</dbReference>
<dbReference type="Pfam" id="PF13374">
    <property type="entry name" value="TPR_10"/>
    <property type="match status" value="1"/>
</dbReference>
<dbReference type="GO" id="GO:0016020">
    <property type="term" value="C:membrane"/>
    <property type="evidence" value="ECO:0007669"/>
    <property type="project" value="UniProtKB-SubCell"/>
</dbReference>
<dbReference type="GO" id="GO:0005739">
    <property type="term" value="C:mitochondrion"/>
    <property type="evidence" value="ECO:0007669"/>
    <property type="project" value="UniProtKB-SubCell"/>
</dbReference>
<dbReference type="AlphaFoldDB" id="A0AA40EX03"/>
<protein>
    <recommendedName>
        <fullName evidence="10">NB-ARC domain-containing protein</fullName>
    </recommendedName>
</protein>
<keyword evidence="9" id="KW-1185">Reference proteome</keyword>
<dbReference type="EMBL" id="JAUKUD010000004">
    <property type="protein sequence ID" value="KAK0747113.1"/>
    <property type="molecule type" value="Genomic_DNA"/>
</dbReference>
<dbReference type="SUPFAM" id="SSF52540">
    <property type="entry name" value="P-loop containing nucleoside triphosphate hydrolases"/>
    <property type="match status" value="1"/>
</dbReference>
<dbReference type="Gene3D" id="3.40.50.300">
    <property type="entry name" value="P-loop containing nucleotide triphosphate hydrolases"/>
    <property type="match status" value="1"/>
</dbReference>
<accession>A0AA40EX03</accession>
<evidence type="ECO:0000256" key="3">
    <source>
        <dbReference type="ARBA" id="ARBA00004370"/>
    </source>
</evidence>
<dbReference type="Gene3D" id="3.40.50.1820">
    <property type="entry name" value="alpha/beta hydrolase"/>
    <property type="match status" value="1"/>
</dbReference>
<dbReference type="Pfam" id="PF13424">
    <property type="entry name" value="TPR_12"/>
    <property type="match status" value="1"/>
</dbReference>
<sequence>GVFWPRDLLPFDLPNVRVLTFGYDANIATISSRRANNSIFTTAQDLVVRLAATRESLDGLTPLIFVAHSLGGIVVKEVSSDALRNGIPTPRICTFGIAFFGTPHRGSDFASLGQLVARIAGLGLAKEESYMLRALEQGSPELEKIADSFSRLLPRSSKGLAVYSFQEGLPISNLGGKVVESYSSIIGDAFEGKSVINADHMAMCRFTSRDDTEYRLVISVFRRWIAQIGKGKAVVGHSQPQAPNPPLSPGPLAHPGLDKDVQSRAATNTEEISLQNPHLLENLIPSVPHRNFCGRGDELSWIKTAFAQAKKAAGTQRLAVLYGLGGVGKTQIGLRYAFQESSSYRAIFWIDASTEVSIEYSFVEIAQRLVDWAVQVRRSAVNFTRIGYDLGLASVVDPATGQVVASDVLSRKTVVNAIRRWLARPENEGWMLAFDNADDLEAVSLPGYFPRTPNGDILITSRQTQSILLGPSLEVKPLPVDDSGRVLQQVGGGYEAPEDQRFCRLIAEELGGLPLAVVQAGSYLATVKISPKEYLQLYKAQSARLLRNRPPMSVWNYQYTVFSTWEVSFAILEKTHAAAARLLQICSFLNAQSIPYAILATASRMGGRRANIWNTLYEHPVKALLAGKLRRLTRAGSKRPDGRGRQLLSPIPTIHQLFSEDFGIEHGLQAIFELSLASENANNDGLGIHPLVQTWCQNRERGYDSCYELQPAEEALLCVARVLDQLGAHEPLWLQASFQLPNCVSILSGFVVVPDHKLDINLLHAIDVIGRTLQATETSGQETAFAHLHNALGRVRGPRHVLTLEILGRLATAVEATSPERAEELHRRVYRESVRSLGQMHTDTETASHNLGANLILQNKWRDAEAVLSPVHKYRVSQHSSTLKTLRIQCNLAVCAAGLGRTREAEILLQDIILKCTTDAHDDGHFLHLQSQSHANLALVYCINKQWDEAETSLLAAVAHTEKHFGPTHPYTIVNLLALDRLYRGMDLGIVDVPKPPLQLKKCLAAQARLAQLWDHLDLELKSRISFTSFHLYYMIGDVENAEIALDRFEEALIRNGEGEFMEISETEITLSRGLAQWDRGQLPEAILSCADAVRRYQGLVPRRERDMVIAMANLGAAYREAGDPENAKIHLAQARHLQTQLNGDNSKETLWLDTHIAMVHLAAGELDEAQRLLEQTQARLNEHLLPLEKFNLLNQYAMACLHEAKGDVEEAIRLAKRTLDAKIEGMGLDQTGTLKTALMLARLYRSVGRLNEARDVADLIRPYSQYW</sequence>
<organism evidence="8 9">
    <name type="scientific">Schizothecium vesticola</name>
    <dbReference type="NCBI Taxonomy" id="314040"/>
    <lineage>
        <taxon>Eukaryota</taxon>
        <taxon>Fungi</taxon>
        <taxon>Dikarya</taxon>
        <taxon>Ascomycota</taxon>
        <taxon>Pezizomycotina</taxon>
        <taxon>Sordariomycetes</taxon>
        <taxon>Sordariomycetidae</taxon>
        <taxon>Sordariales</taxon>
        <taxon>Schizotheciaceae</taxon>
        <taxon>Schizothecium</taxon>
    </lineage>
</organism>
<dbReference type="SUPFAM" id="SSF48452">
    <property type="entry name" value="TPR-like"/>
    <property type="match status" value="3"/>
</dbReference>
<dbReference type="PANTHER" id="PTHR48182">
    <property type="entry name" value="PROTEIN SERAC1"/>
    <property type="match status" value="1"/>
</dbReference>
<feature type="region of interest" description="Disordered" evidence="7">
    <location>
        <begin position="235"/>
        <end position="254"/>
    </location>
</feature>
<evidence type="ECO:0000256" key="4">
    <source>
        <dbReference type="ARBA" id="ARBA00022824"/>
    </source>
</evidence>
<evidence type="ECO:0000256" key="6">
    <source>
        <dbReference type="ARBA" id="ARBA00023136"/>
    </source>
</evidence>
<dbReference type="Gene3D" id="1.25.40.10">
    <property type="entry name" value="Tetratricopeptide repeat domain"/>
    <property type="match status" value="3"/>
</dbReference>
<gene>
    <name evidence="8" type="ORF">B0T18DRAFT_466791</name>
</gene>
<keyword evidence="6" id="KW-0472">Membrane</keyword>
<name>A0AA40EX03_9PEZI</name>
<dbReference type="InterPro" id="IPR029058">
    <property type="entry name" value="AB_hydrolase_fold"/>
</dbReference>
<dbReference type="SMART" id="SM00028">
    <property type="entry name" value="TPR"/>
    <property type="match status" value="4"/>
</dbReference>
<dbReference type="SUPFAM" id="SSF53474">
    <property type="entry name" value="alpha/beta-Hydrolases"/>
    <property type="match status" value="1"/>
</dbReference>
<keyword evidence="5" id="KW-0496">Mitochondrion</keyword>
<evidence type="ECO:0000256" key="2">
    <source>
        <dbReference type="ARBA" id="ARBA00004240"/>
    </source>
</evidence>
<evidence type="ECO:0008006" key="10">
    <source>
        <dbReference type="Google" id="ProtNLM"/>
    </source>
</evidence>
<reference evidence="8" key="1">
    <citation type="submission" date="2023-06" db="EMBL/GenBank/DDBJ databases">
        <title>Genome-scale phylogeny and comparative genomics of the fungal order Sordariales.</title>
        <authorList>
            <consortium name="Lawrence Berkeley National Laboratory"/>
            <person name="Hensen N."/>
            <person name="Bonometti L."/>
            <person name="Westerberg I."/>
            <person name="Brannstrom I.O."/>
            <person name="Guillou S."/>
            <person name="Cros-Aarteil S."/>
            <person name="Calhoun S."/>
            <person name="Haridas S."/>
            <person name="Kuo A."/>
            <person name="Mondo S."/>
            <person name="Pangilinan J."/>
            <person name="Riley R."/>
            <person name="LaButti K."/>
            <person name="Andreopoulos B."/>
            <person name="Lipzen A."/>
            <person name="Chen C."/>
            <person name="Yanf M."/>
            <person name="Daum C."/>
            <person name="Ng V."/>
            <person name="Clum A."/>
            <person name="Steindorff A."/>
            <person name="Ohm R."/>
            <person name="Martin F."/>
            <person name="Silar P."/>
            <person name="Natvig D."/>
            <person name="Lalanne C."/>
            <person name="Gautier V."/>
            <person name="Ament-velasquez S.L."/>
            <person name="Kruys A."/>
            <person name="Hutchinson M.I."/>
            <person name="Powell A.J."/>
            <person name="Barry K."/>
            <person name="Miller A.N."/>
            <person name="Grigoriev I.V."/>
            <person name="Debuchy R."/>
            <person name="Gladieux P."/>
            <person name="Thoren M.H."/>
            <person name="Johannesson H."/>
        </authorList>
    </citation>
    <scope>NUCLEOTIDE SEQUENCE</scope>
    <source>
        <strain evidence="8">SMH3187-1</strain>
    </source>
</reference>
<evidence type="ECO:0000256" key="1">
    <source>
        <dbReference type="ARBA" id="ARBA00004173"/>
    </source>
</evidence>
<proteinExistence type="predicted"/>
<feature type="non-terminal residue" evidence="8">
    <location>
        <position position="1"/>
    </location>
</feature>
<dbReference type="Proteomes" id="UP001172155">
    <property type="component" value="Unassembled WGS sequence"/>
</dbReference>
<evidence type="ECO:0000256" key="7">
    <source>
        <dbReference type="SAM" id="MobiDB-lite"/>
    </source>
</evidence>
<dbReference type="InterPro" id="IPR027417">
    <property type="entry name" value="P-loop_NTPase"/>
</dbReference>
<dbReference type="GO" id="GO:0005783">
    <property type="term" value="C:endoplasmic reticulum"/>
    <property type="evidence" value="ECO:0007669"/>
    <property type="project" value="UniProtKB-SubCell"/>
</dbReference>
<comment type="caution">
    <text evidence="8">The sequence shown here is derived from an EMBL/GenBank/DDBJ whole genome shotgun (WGS) entry which is preliminary data.</text>
</comment>
<comment type="subcellular location">
    <subcellularLocation>
        <location evidence="2">Endoplasmic reticulum</location>
    </subcellularLocation>
    <subcellularLocation>
        <location evidence="3">Membrane</location>
    </subcellularLocation>
    <subcellularLocation>
        <location evidence="1">Mitochondrion</location>
    </subcellularLocation>
</comment>
<dbReference type="InterPro" id="IPR011990">
    <property type="entry name" value="TPR-like_helical_dom_sf"/>
</dbReference>
<evidence type="ECO:0000313" key="9">
    <source>
        <dbReference type="Proteomes" id="UP001172155"/>
    </source>
</evidence>
<evidence type="ECO:0000256" key="5">
    <source>
        <dbReference type="ARBA" id="ARBA00023128"/>
    </source>
</evidence>
<keyword evidence="4" id="KW-0256">Endoplasmic reticulum</keyword>
<dbReference type="InterPro" id="IPR052374">
    <property type="entry name" value="SERAC1"/>
</dbReference>
<evidence type="ECO:0000313" key="8">
    <source>
        <dbReference type="EMBL" id="KAK0747113.1"/>
    </source>
</evidence>
<dbReference type="PANTHER" id="PTHR48182:SF2">
    <property type="entry name" value="PROTEIN SERAC1"/>
    <property type="match status" value="1"/>
</dbReference>